<dbReference type="InterPro" id="IPR054132">
    <property type="entry name" value="Consortin_N"/>
</dbReference>
<feature type="region of interest" description="Disordered" evidence="1">
    <location>
        <begin position="1"/>
        <end position="25"/>
    </location>
</feature>
<dbReference type="GO" id="GO:0071253">
    <property type="term" value="F:connexin binding"/>
    <property type="evidence" value="ECO:0007669"/>
    <property type="project" value="InterPro"/>
</dbReference>
<dbReference type="GO" id="GO:0042998">
    <property type="term" value="P:positive regulation of Golgi to plasma membrane protein transport"/>
    <property type="evidence" value="ECO:0007669"/>
    <property type="project" value="InterPro"/>
</dbReference>
<protein>
    <submittedName>
        <fullName evidence="4">Consortin</fullName>
    </submittedName>
</protein>
<dbReference type="OrthoDB" id="9894200at2759"/>
<proteinExistence type="predicted"/>
<feature type="region of interest" description="Disordered" evidence="1">
    <location>
        <begin position="213"/>
        <end position="242"/>
    </location>
</feature>
<evidence type="ECO:0000259" key="3">
    <source>
        <dbReference type="Pfam" id="PF22883"/>
    </source>
</evidence>
<dbReference type="Pfam" id="PF22883">
    <property type="entry name" value="Consortin_N"/>
    <property type="match status" value="1"/>
</dbReference>
<feature type="region of interest" description="Disordered" evidence="1">
    <location>
        <begin position="324"/>
        <end position="345"/>
    </location>
</feature>
<keyword evidence="5" id="KW-1185">Reference proteome</keyword>
<dbReference type="GO" id="GO:0005802">
    <property type="term" value="C:trans-Golgi network"/>
    <property type="evidence" value="ECO:0007669"/>
    <property type="project" value="InterPro"/>
</dbReference>
<dbReference type="Proteomes" id="UP000700334">
    <property type="component" value="Unassembled WGS sequence"/>
</dbReference>
<evidence type="ECO:0000313" key="4">
    <source>
        <dbReference type="EMBL" id="KAG8511808.1"/>
    </source>
</evidence>
<comment type="caution">
    <text evidence="4">The sequence shown here is derived from an EMBL/GenBank/DDBJ whole genome shotgun (WGS) entry which is preliminary data.</text>
</comment>
<gene>
    <name evidence="4" type="ORF">J0S82_012035</name>
</gene>
<feature type="region of interest" description="Disordered" evidence="1">
    <location>
        <begin position="406"/>
        <end position="435"/>
    </location>
</feature>
<evidence type="ECO:0000259" key="2">
    <source>
        <dbReference type="Pfam" id="PF15281"/>
    </source>
</evidence>
<feature type="domain" description="Consortin N-terminal" evidence="3">
    <location>
        <begin position="42"/>
        <end position="71"/>
    </location>
</feature>
<name>A0A8J6DML2_GALPY</name>
<reference evidence="4" key="1">
    <citation type="journal article" date="2021" name="Evol. Appl.">
        <title>The genome of the Pyrenean desman and the effects of bottlenecks and inbreeding on the genomic landscape of an endangered species.</title>
        <authorList>
            <person name="Escoda L."/>
            <person name="Castresana J."/>
        </authorList>
    </citation>
    <scope>NUCLEOTIDE SEQUENCE</scope>
    <source>
        <strain evidence="4">IBE-C5619</strain>
    </source>
</reference>
<sequence length="566" mass="62804">MQENILSAATHAVSEESDEINANDQPEAPKLALQSLFSLIRDEKAMKFIQLERLYHEQLLANLSAIQEQWGKYRPAECDIIKTKWKTVQPHTVTSLRNSEKGFNGEDFEQLTKFCTTHQDPLLSKYKIAAVEKSLEEKCFMQLKIPEDPKEKGATAKEPESETCLGMESIQENQCKEETLESSPCCHQVDRQADPLALPVSAGKDHTEELFSAEATPEVPAQPSEPAAGSRPGSHSSEDACEDDGCLLLSHTEACQDVAKTEGITEDPKLLLSSKSMVEPNIPPVLISEGKNAQTQRKELHLPLQDASETLLTGQLENNEQNELQQRDLTNGNGKSPPPGQTDSEDCEVVLCENGEVSDLSAALPEVYMAPEEKRDKYDQVNKETEDYLNSLLEGCLKDAEDFLSSEDNQEEDSDLQDLSPEEASYSLQENLPSDDTSCLSLDDLAKRIEIAEVVPAEGLVSILKKRNDTVGDHSAQMQQKPSKRRVRFQEIDDNLEQDEVGGGSCILLLLLCVATVFLSVGGTALYCTFGDMESPVCTDFADNMDFYYTKLLQGMAELKHWIYLS</sequence>
<dbReference type="AlphaFoldDB" id="A0A8J6DML2"/>
<dbReference type="GO" id="GO:0005886">
    <property type="term" value="C:plasma membrane"/>
    <property type="evidence" value="ECO:0007669"/>
    <property type="project" value="TreeGrafter"/>
</dbReference>
<dbReference type="GO" id="GO:0030133">
    <property type="term" value="C:transport vesicle"/>
    <property type="evidence" value="ECO:0007669"/>
    <property type="project" value="TreeGrafter"/>
</dbReference>
<dbReference type="EMBL" id="JAGFMF010011818">
    <property type="protein sequence ID" value="KAG8511808.1"/>
    <property type="molecule type" value="Genomic_DNA"/>
</dbReference>
<dbReference type="InterPro" id="IPR042318">
    <property type="entry name" value="Consortin"/>
</dbReference>
<organism evidence="4 5">
    <name type="scientific">Galemys pyrenaicus</name>
    <name type="common">Iberian desman</name>
    <name type="synonym">Pyrenean desman</name>
    <dbReference type="NCBI Taxonomy" id="202257"/>
    <lineage>
        <taxon>Eukaryota</taxon>
        <taxon>Metazoa</taxon>
        <taxon>Chordata</taxon>
        <taxon>Craniata</taxon>
        <taxon>Vertebrata</taxon>
        <taxon>Euteleostomi</taxon>
        <taxon>Mammalia</taxon>
        <taxon>Eutheria</taxon>
        <taxon>Laurasiatheria</taxon>
        <taxon>Eulipotyphla</taxon>
        <taxon>Talpidae</taxon>
        <taxon>Galemys</taxon>
    </lineage>
</organism>
<dbReference type="InterPro" id="IPR028129">
    <property type="entry name" value="Consortin_C"/>
</dbReference>
<feature type="compositionally biased region" description="Acidic residues" evidence="1">
    <location>
        <begin position="406"/>
        <end position="416"/>
    </location>
</feature>
<dbReference type="PANTHER" id="PTHR28581">
    <property type="entry name" value="CONSORTIN"/>
    <property type="match status" value="1"/>
</dbReference>
<evidence type="ECO:0000313" key="5">
    <source>
        <dbReference type="Proteomes" id="UP000700334"/>
    </source>
</evidence>
<dbReference type="PANTHER" id="PTHR28581:SF1">
    <property type="entry name" value="CONSORTIN"/>
    <property type="match status" value="1"/>
</dbReference>
<feature type="domain" description="Consortin C-terminal" evidence="2">
    <location>
        <begin position="453"/>
        <end position="563"/>
    </location>
</feature>
<dbReference type="Pfam" id="PF15281">
    <property type="entry name" value="Consortin_C"/>
    <property type="match status" value="1"/>
</dbReference>
<evidence type="ECO:0000256" key="1">
    <source>
        <dbReference type="SAM" id="MobiDB-lite"/>
    </source>
</evidence>
<accession>A0A8J6DML2</accession>